<protein>
    <submittedName>
        <fullName evidence="1">Uncharacterized protein</fullName>
    </submittedName>
</protein>
<accession>A0A6A8MBX1</accession>
<reference evidence="1 2" key="1">
    <citation type="submission" date="2019-08" db="EMBL/GenBank/DDBJ databases">
        <title>In-depth cultivation of the pig gut microbiome towards novel bacterial diversity and tailored functional studies.</title>
        <authorList>
            <person name="Wylensek D."/>
            <person name="Hitch T.C.A."/>
            <person name="Clavel T."/>
        </authorList>
    </citation>
    <scope>NUCLEOTIDE SEQUENCE [LARGE SCALE GENOMIC DNA]</scope>
    <source>
        <strain evidence="1 2">Bifido-178-WT-2B</strain>
    </source>
</reference>
<evidence type="ECO:0000313" key="2">
    <source>
        <dbReference type="Proteomes" id="UP000438120"/>
    </source>
</evidence>
<sequence>MDENVEEMKMLKKAMEEIALYCDNGLDTPISLSLYLQIFDITDPAVKDKLIKKSKELISTADDPQKLTVKDFQHEFHKIASQISIEPDETAPTVYIVNWIGMYAVPEVYPLGVRFKRELEALDM</sequence>
<organism evidence="1 2">
    <name type="scientific">Lactobacillus porci</name>
    <dbReference type="NCBI Taxonomy" id="2012477"/>
    <lineage>
        <taxon>Bacteria</taxon>
        <taxon>Bacillati</taxon>
        <taxon>Bacillota</taxon>
        <taxon>Bacilli</taxon>
        <taxon>Lactobacillales</taxon>
        <taxon>Lactobacillaceae</taxon>
        <taxon>Lactobacillus</taxon>
    </lineage>
</organism>
<evidence type="ECO:0000313" key="1">
    <source>
        <dbReference type="EMBL" id="MST86112.1"/>
    </source>
</evidence>
<dbReference type="Proteomes" id="UP000438120">
    <property type="component" value="Unassembled WGS sequence"/>
</dbReference>
<gene>
    <name evidence="1" type="ORF">FYJ62_00190</name>
</gene>
<dbReference type="RefSeq" id="WP_154546780.1">
    <property type="nucleotide sequence ID" value="NZ_VUMX01000001.1"/>
</dbReference>
<comment type="caution">
    <text evidence="1">The sequence shown here is derived from an EMBL/GenBank/DDBJ whole genome shotgun (WGS) entry which is preliminary data.</text>
</comment>
<name>A0A6A8MBX1_9LACO</name>
<dbReference type="AlphaFoldDB" id="A0A6A8MBX1"/>
<dbReference type="EMBL" id="VUMX01000001">
    <property type="protein sequence ID" value="MST86112.1"/>
    <property type="molecule type" value="Genomic_DNA"/>
</dbReference>
<proteinExistence type="predicted"/>
<keyword evidence="2" id="KW-1185">Reference proteome</keyword>